<name>A0AAQ2Q268_MORBO</name>
<dbReference type="AlphaFoldDB" id="A0AAQ2Q268"/>
<evidence type="ECO:0000256" key="1">
    <source>
        <dbReference type="SAM" id="MobiDB-lite"/>
    </source>
</evidence>
<reference evidence="3 4" key="1">
    <citation type="journal article" date="2022" name="BMC Microbiol.">
        <title>Whole genome sequencing of Moraxella bovis strains from North America reveals two genotypes with different genetic determinants.</title>
        <authorList>
            <person name="Wynn E.L."/>
            <person name="Hille M.M."/>
            <person name="Loy J.D."/>
            <person name="Schuller G."/>
            <person name="Kuhn K.L."/>
            <person name="Dickey A.M."/>
            <person name="Bono J.L."/>
            <person name="Clawson M.L."/>
        </authorList>
    </citation>
    <scope>NUCLEOTIDE SEQUENCE [LARGE SCALE GENOMIC DNA]</scope>
    <source>
        <strain evidence="2">SAM102599</strain>
        <strain evidence="3 4">SAM57978</strain>
    </source>
</reference>
<accession>A0AAQ2Q268</accession>
<organism evidence="3 4">
    <name type="scientific">Moraxella bovis</name>
    <dbReference type="NCBI Taxonomy" id="476"/>
    <lineage>
        <taxon>Bacteria</taxon>
        <taxon>Pseudomonadati</taxon>
        <taxon>Pseudomonadota</taxon>
        <taxon>Gammaproteobacteria</taxon>
        <taxon>Moraxellales</taxon>
        <taxon>Moraxellaceae</taxon>
        <taxon>Moraxella</taxon>
    </lineage>
</organism>
<dbReference type="RefSeq" id="WP_158079673.1">
    <property type="nucleotide sequence ID" value="NZ_CP030241.1"/>
</dbReference>
<evidence type="ECO:0000313" key="3">
    <source>
        <dbReference type="EMBL" id="UZA52021.1"/>
    </source>
</evidence>
<dbReference type="EMBL" id="CP087781">
    <property type="protein sequence ID" value="UZA52021.1"/>
    <property type="molecule type" value="Genomic_DNA"/>
</dbReference>
<evidence type="ECO:0000313" key="2">
    <source>
        <dbReference type="EMBL" id="UZA02782.1"/>
    </source>
</evidence>
<dbReference type="Proteomes" id="UP001163632">
    <property type="component" value="Chromosome"/>
</dbReference>
<protein>
    <submittedName>
        <fullName evidence="3">Uncharacterized protein</fullName>
    </submittedName>
</protein>
<dbReference type="EMBL" id="CP087830">
    <property type="protein sequence ID" value="UZA02782.1"/>
    <property type="molecule type" value="Genomic_DNA"/>
</dbReference>
<dbReference type="Proteomes" id="UP001163283">
    <property type="component" value="Chromosome"/>
</dbReference>
<feature type="region of interest" description="Disordered" evidence="1">
    <location>
        <begin position="1"/>
        <end position="23"/>
    </location>
</feature>
<gene>
    <name evidence="2" type="ORF">LP092_12695</name>
    <name evidence="3" type="ORF">LP129_02325</name>
</gene>
<keyword evidence="5" id="KW-1185">Reference proteome</keyword>
<evidence type="ECO:0000313" key="4">
    <source>
        <dbReference type="Proteomes" id="UP001163283"/>
    </source>
</evidence>
<sequence length="50" mass="5656">MIDEKIKDKKGKVAQGTQATPKSKAKTPIFIKLKPKIMPYKVQFLKIGKL</sequence>
<proteinExistence type="predicted"/>
<evidence type="ECO:0000313" key="5">
    <source>
        <dbReference type="Proteomes" id="UP001163632"/>
    </source>
</evidence>
<dbReference type="GeneID" id="77187595"/>